<keyword evidence="3" id="KW-0547">Nucleotide-binding</keyword>
<dbReference type="InterPro" id="IPR050306">
    <property type="entry name" value="PfkB_Carbo_kinase"/>
</dbReference>
<comment type="similarity">
    <text evidence="1 6">Belongs to the carbohydrate kinase PfkB family.</text>
</comment>
<sequence length="314" mass="33080">MRIAIAGEALIDFTATGGLAFQGHEGGAPANCAVAAARLGQATGFVSQLSRDLFGERLFAHLQGNGVDMRLVQRCDAPSTLAFVEHAQGTNRYAFYTQATADTLWAPAELPELPPECRYLQFGSIALLHTPVGPRILDLVAAERGRRIIVFDPNVRPTLIRDAQAFRRDCLGWLAQADLVKLSDEDLAFIAPGVPALEAAARWLALGPRAVVLTRGAAGATLLRAGQAPLSVQPPAVQLVDTIGAGDTFGAALSVALLEQGVEQPGQLQELPESAWRQVLRFAATAAALNCTRAGAQPPRRAELDAALAAHCGG</sequence>
<evidence type="ECO:0000256" key="3">
    <source>
        <dbReference type="ARBA" id="ARBA00022741"/>
    </source>
</evidence>
<feature type="domain" description="Carbohydrate kinase PfkB" evidence="7">
    <location>
        <begin position="20"/>
        <end position="299"/>
    </location>
</feature>
<dbReference type="Gene3D" id="3.40.1190.20">
    <property type="match status" value="1"/>
</dbReference>
<dbReference type="SUPFAM" id="SSF53613">
    <property type="entry name" value="Ribokinase-like"/>
    <property type="match status" value="1"/>
</dbReference>
<evidence type="ECO:0000256" key="2">
    <source>
        <dbReference type="ARBA" id="ARBA00022679"/>
    </source>
</evidence>
<dbReference type="InterPro" id="IPR002139">
    <property type="entry name" value="Ribo/fructo_kinase"/>
</dbReference>
<dbReference type="PANTHER" id="PTHR43085">
    <property type="entry name" value="HEXOKINASE FAMILY MEMBER"/>
    <property type="match status" value="1"/>
</dbReference>
<comment type="caution">
    <text evidence="8">The sequence shown here is derived from an EMBL/GenBank/DDBJ whole genome shotgun (WGS) entry which is preliminary data.</text>
</comment>
<proteinExistence type="inferred from homology"/>
<evidence type="ECO:0000259" key="7">
    <source>
        <dbReference type="Pfam" id="PF00294"/>
    </source>
</evidence>
<name>A0A2G7TBZ3_9FLAO</name>
<evidence type="ECO:0000256" key="6">
    <source>
        <dbReference type="RuleBase" id="RU003704"/>
    </source>
</evidence>
<evidence type="ECO:0000256" key="1">
    <source>
        <dbReference type="ARBA" id="ARBA00010688"/>
    </source>
</evidence>
<dbReference type="GO" id="GO:0006000">
    <property type="term" value="P:fructose metabolic process"/>
    <property type="evidence" value="ECO:0007669"/>
    <property type="project" value="UniProtKB-ARBA"/>
</dbReference>
<accession>A0A2G7TBZ3</accession>
<keyword evidence="5" id="KW-0067">ATP-binding</keyword>
<dbReference type="InterPro" id="IPR002173">
    <property type="entry name" value="Carboh/pur_kinase_PfkB_CS"/>
</dbReference>
<dbReference type="PANTHER" id="PTHR43085:SF1">
    <property type="entry name" value="PSEUDOURIDINE KINASE-RELATED"/>
    <property type="match status" value="1"/>
</dbReference>
<dbReference type="GO" id="GO:0008865">
    <property type="term" value="F:fructokinase activity"/>
    <property type="evidence" value="ECO:0007669"/>
    <property type="project" value="UniProtKB-ARBA"/>
</dbReference>
<keyword evidence="4 6" id="KW-0418">Kinase</keyword>
<evidence type="ECO:0000313" key="8">
    <source>
        <dbReference type="EMBL" id="PII37425.1"/>
    </source>
</evidence>
<dbReference type="PRINTS" id="PR00990">
    <property type="entry name" value="RIBOKINASE"/>
</dbReference>
<dbReference type="Pfam" id="PF00294">
    <property type="entry name" value="PfkB"/>
    <property type="match status" value="1"/>
</dbReference>
<dbReference type="PROSITE" id="PS00584">
    <property type="entry name" value="PFKB_KINASES_2"/>
    <property type="match status" value="1"/>
</dbReference>
<gene>
    <name evidence="8" type="ORF">CTI11_00675</name>
</gene>
<dbReference type="InterPro" id="IPR011611">
    <property type="entry name" value="PfkB_dom"/>
</dbReference>
<evidence type="ECO:0000256" key="4">
    <source>
        <dbReference type="ARBA" id="ARBA00022777"/>
    </source>
</evidence>
<keyword evidence="2 6" id="KW-0808">Transferase</keyword>
<dbReference type="CDD" id="cd01167">
    <property type="entry name" value="bac_FRK"/>
    <property type="match status" value="1"/>
</dbReference>
<organism evidence="8">
    <name type="scientific">Chryseobacterium sp. B5</name>
    <dbReference type="NCBI Taxonomy" id="2050562"/>
    <lineage>
        <taxon>Bacteria</taxon>
        <taxon>Pseudomonadati</taxon>
        <taxon>Bacteroidota</taxon>
        <taxon>Flavobacteriia</taxon>
        <taxon>Flavobacteriales</taxon>
        <taxon>Weeksellaceae</taxon>
        <taxon>Chryseobacterium group</taxon>
        <taxon>Chryseobacterium</taxon>
    </lineage>
</organism>
<dbReference type="AlphaFoldDB" id="A0A2G7TBZ3"/>
<reference evidence="8" key="1">
    <citation type="submission" date="2017-10" db="EMBL/GenBank/DDBJ databases">
        <title>Chryseobacterium sp. B5 is a hydrocarbonoclastic and plant growth promoting bacterium.</title>
        <authorList>
            <person name="Thijs S."/>
            <person name="Gkorezis P."/>
            <person name="Van Hamme J."/>
        </authorList>
    </citation>
    <scope>NUCLEOTIDE SEQUENCE</scope>
    <source>
        <strain evidence="8">B5</strain>
    </source>
</reference>
<protein>
    <submittedName>
        <fullName evidence="8">Carbohydrate kinase</fullName>
    </submittedName>
</protein>
<evidence type="ECO:0000256" key="5">
    <source>
        <dbReference type="ARBA" id="ARBA00022840"/>
    </source>
</evidence>
<dbReference type="InterPro" id="IPR029056">
    <property type="entry name" value="Ribokinase-like"/>
</dbReference>
<dbReference type="GO" id="GO:0005524">
    <property type="term" value="F:ATP binding"/>
    <property type="evidence" value="ECO:0007669"/>
    <property type="project" value="UniProtKB-KW"/>
</dbReference>
<dbReference type="EMBL" id="PEKC01000002">
    <property type="protein sequence ID" value="PII37425.1"/>
    <property type="molecule type" value="Genomic_DNA"/>
</dbReference>